<evidence type="ECO:0000256" key="1">
    <source>
        <dbReference type="ARBA" id="ARBA00004651"/>
    </source>
</evidence>
<evidence type="ECO:0000313" key="10">
    <source>
        <dbReference type="Proteomes" id="UP000199645"/>
    </source>
</evidence>
<dbReference type="AlphaFoldDB" id="A0A1I2ADB9"/>
<dbReference type="InterPro" id="IPR036259">
    <property type="entry name" value="MFS_trans_sf"/>
</dbReference>
<dbReference type="PANTHER" id="PTHR23517">
    <property type="entry name" value="RESISTANCE PROTEIN MDTM, PUTATIVE-RELATED-RELATED"/>
    <property type="match status" value="1"/>
</dbReference>
<feature type="transmembrane region" description="Helical" evidence="7">
    <location>
        <begin position="281"/>
        <end position="314"/>
    </location>
</feature>
<keyword evidence="4 7" id="KW-0812">Transmembrane</keyword>
<evidence type="ECO:0000256" key="2">
    <source>
        <dbReference type="ARBA" id="ARBA00022448"/>
    </source>
</evidence>
<feature type="transmembrane region" description="Helical" evidence="7">
    <location>
        <begin position="357"/>
        <end position="385"/>
    </location>
</feature>
<dbReference type="STRING" id="35752.SAMN05421541_101640"/>
<feature type="transmembrane region" description="Helical" evidence="7">
    <location>
        <begin position="84"/>
        <end position="111"/>
    </location>
</feature>
<dbReference type="SUPFAM" id="SSF103473">
    <property type="entry name" value="MFS general substrate transporter"/>
    <property type="match status" value="1"/>
</dbReference>
<evidence type="ECO:0000256" key="7">
    <source>
        <dbReference type="SAM" id="Phobius"/>
    </source>
</evidence>
<feature type="transmembrane region" description="Helical" evidence="7">
    <location>
        <begin position="252"/>
        <end position="269"/>
    </location>
</feature>
<evidence type="ECO:0000256" key="3">
    <source>
        <dbReference type="ARBA" id="ARBA00022475"/>
    </source>
</evidence>
<dbReference type="CDD" id="cd17325">
    <property type="entry name" value="MFS_MdtG_SLC18_like"/>
    <property type="match status" value="1"/>
</dbReference>
<feature type="transmembrane region" description="Helical" evidence="7">
    <location>
        <begin position="18"/>
        <end position="43"/>
    </location>
</feature>
<evidence type="ECO:0000256" key="5">
    <source>
        <dbReference type="ARBA" id="ARBA00022989"/>
    </source>
</evidence>
<evidence type="ECO:0000259" key="8">
    <source>
        <dbReference type="PROSITE" id="PS50850"/>
    </source>
</evidence>
<dbReference type="InterPro" id="IPR050171">
    <property type="entry name" value="MFS_Transporters"/>
</dbReference>
<name>A0A1I2ADB9_9ACTN</name>
<dbReference type="InterPro" id="IPR005829">
    <property type="entry name" value="Sugar_transporter_CS"/>
</dbReference>
<dbReference type="Proteomes" id="UP000199645">
    <property type="component" value="Unassembled WGS sequence"/>
</dbReference>
<keyword evidence="10" id="KW-1185">Reference proteome</keyword>
<dbReference type="InterPro" id="IPR011701">
    <property type="entry name" value="MFS"/>
</dbReference>
<evidence type="ECO:0000256" key="6">
    <source>
        <dbReference type="ARBA" id="ARBA00023136"/>
    </source>
</evidence>
<dbReference type="PROSITE" id="PS00216">
    <property type="entry name" value="SUGAR_TRANSPORT_1"/>
    <property type="match status" value="1"/>
</dbReference>
<accession>A0A1I2ADB9</accession>
<evidence type="ECO:0000313" key="9">
    <source>
        <dbReference type="EMBL" id="SFE41727.1"/>
    </source>
</evidence>
<dbReference type="PROSITE" id="PS50850">
    <property type="entry name" value="MFS"/>
    <property type="match status" value="1"/>
</dbReference>
<keyword evidence="2" id="KW-0813">Transport</keyword>
<dbReference type="EMBL" id="FONV01000001">
    <property type="protein sequence ID" value="SFE41727.1"/>
    <property type="molecule type" value="Genomic_DNA"/>
</dbReference>
<sequence>MTEAAAQGQTLRQLGPTVYLPSAVYSTGIGAVAPVIVLTATGLGASPAAAAVVAGLLGLGQISGSLPAGMLISRAGERRTMLTASAFAVPALLACMFAPSILLLGAAVALLGVCGSAWSLSRHAYLTEAVRPELRARAMSTLGGVGRIGTFTGPFLGAAAMHAAGLDGAYLVAIAGVGLATAVLIFLPPVPHDRAVPPGAERPTLRQVLRANQRTLRTLGLAVLLVGALRASRQTILPLWGVALDLSPATIGLIYGVSGGIDMLLFYPAGKLMDRYGRRAAAVPAMALLGIAHALLPLAGGVTGLTAVALLMGVGNGLSAGLVMTLGADASPSAGRAEFLGAWRLCSDVGQGGGPLLIGAITAAASLATAAVTVGGSGLLAAYLLHRWIKPMRGTADPAPPSHPVR</sequence>
<dbReference type="GO" id="GO:0005886">
    <property type="term" value="C:plasma membrane"/>
    <property type="evidence" value="ECO:0007669"/>
    <property type="project" value="UniProtKB-SubCell"/>
</dbReference>
<comment type="subcellular location">
    <subcellularLocation>
        <location evidence="1">Cell membrane</location>
        <topology evidence="1">Multi-pass membrane protein</topology>
    </subcellularLocation>
</comment>
<keyword evidence="3" id="KW-1003">Cell membrane</keyword>
<proteinExistence type="predicted"/>
<feature type="transmembrane region" description="Helical" evidence="7">
    <location>
        <begin position="168"/>
        <end position="187"/>
    </location>
</feature>
<protein>
    <submittedName>
        <fullName evidence="9">Predicted arabinose efflux permease, MFS family</fullName>
    </submittedName>
</protein>
<dbReference type="InterPro" id="IPR020846">
    <property type="entry name" value="MFS_dom"/>
</dbReference>
<dbReference type="PANTHER" id="PTHR23517:SF3">
    <property type="entry name" value="INTEGRAL MEMBRANE TRANSPORT PROTEIN"/>
    <property type="match status" value="1"/>
</dbReference>
<keyword evidence="5 7" id="KW-1133">Transmembrane helix</keyword>
<organism evidence="9 10">
    <name type="scientific">Actinoplanes philippinensis</name>
    <dbReference type="NCBI Taxonomy" id="35752"/>
    <lineage>
        <taxon>Bacteria</taxon>
        <taxon>Bacillati</taxon>
        <taxon>Actinomycetota</taxon>
        <taxon>Actinomycetes</taxon>
        <taxon>Micromonosporales</taxon>
        <taxon>Micromonosporaceae</taxon>
        <taxon>Actinoplanes</taxon>
    </lineage>
</organism>
<dbReference type="OrthoDB" id="3285241at2"/>
<feature type="transmembrane region" description="Helical" evidence="7">
    <location>
        <begin position="49"/>
        <end position="72"/>
    </location>
</feature>
<keyword evidence="6 7" id="KW-0472">Membrane</keyword>
<dbReference type="RefSeq" id="WP_093609674.1">
    <property type="nucleotide sequence ID" value="NZ_BOMT01000010.1"/>
</dbReference>
<gene>
    <name evidence="9" type="ORF">SAMN05421541_101640</name>
</gene>
<evidence type="ECO:0000256" key="4">
    <source>
        <dbReference type="ARBA" id="ARBA00022692"/>
    </source>
</evidence>
<dbReference type="GO" id="GO:0022857">
    <property type="term" value="F:transmembrane transporter activity"/>
    <property type="evidence" value="ECO:0007669"/>
    <property type="project" value="InterPro"/>
</dbReference>
<feature type="domain" description="Major facilitator superfamily (MFS) profile" evidence="8">
    <location>
        <begin position="14"/>
        <end position="393"/>
    </location>
</feature>
<dbReference type="Gene3D" id="1.20.1250.20">
    <property type="entry name" value="MFS general substrate transporter like domains"/>
    <property type="match status" value="2"/>
</dbReference>
<dbReference type="Pfam" id="PF07690">
    <property type="entry name" value="MFS_1"/>
    <property type="match status" value="1"/>
</dbReference>
<reference evidence="9 10" key="1">
    <citation type="submission" date="2016-10" db="EMBL/GenBank/DDBJ databases">
        <authorList>
            <person name="de Groot N.N."/>
        </authorList>
    </citation>
    <scope>NUCLEOTIDE SEQUENCE [LARGE SCALE GENOMIC DNA]</scope>
    <source>
        <strain evidence="9 10">DSM 43019</strain>
    </source>
</reference>